<proteinExistence type="predicted"/>
<dbReference type="EMBL" id="CP016809">
    <property type="protein sequence ID" value="ANY75338.1"/>
    <property type="molecule type" value="Genomic_DNA"/>
</dbReference>
<dbReference type="GO" id="GO:0005737">
    <property type="term" value="C:cytoplasm"/>
    <property type="evidence" value="ECO:0007669"/>
    <property type="project" value="TreeGrafter"/>
</dbReference>
<reference evidence="2" key="1">
    <citation type="submission" date="2016-08" db="EMBL/GenBank/DDBJ databases">
        <title>Complete Genome Seqeunce of Paenibacillus sp. nov. IHBB 9852 from high altitute lake of Indian trans-Himalayas.</title>
        <authorList>
            <person name="Kiran S."/>
            <person name="Swarnkar M.K."/>
            <person name="Rana A."/>
            <person name="Tewari R."/>
            <person name="Gulati A."/>
        </authorList>
    </citation>
    <scope>NUCLEOTIDE SEQUENCE [LARGE SCALE GENOMIC DNA]</scope>
    <source>
        <strain evidence="2">IHBB 9852</strain>
    </source>
</reference>
<organism evidence="2">
    <name type="scientific">Paenibacillus ihbetae</name>
    <dbReference type="NCBI Taxonomy" id="1870820"/>
    <lineage>
        <taxon>Bacteria</taxon>
        <taxon>Bacillati</taxon>
        <taxon>Bacillota</taxon>
        <taxon>Bacilli</taxon>
        <taxon>Bacillales</taxon>
        <taxon>Paenibacillaceae</taxon>
        <taxon>Paenibacillus</taxon>
    </lineage>
</organism>
<protein>
    <submittedName>
        <fullName evidence="2">GNAT family N-acetyltransferase</fullName>
    </submittedName>
</protein>
<feature type="domain" description="N-acetyltransferase" evidence="1">
    <location>
        <begin position="19"/>
        <end position="182"/>
    </location>
</feature>
<dbReference type="Gene3D" id="3.40.630.30">
    <property type="match status" value="1"/>
</dbReference>
<dbReference type="GO" id="GO:0008999">
    <property type="term" value="F:protein-N-terminal-alanine acetyltransferase activity"/>
    <property type="evidence" value="ECO:0007669"/>
    <property type="project" value="TreeGrafter"/>
</dbReference>
<dbReference type="PANTHER" id="PTHR43792:SF9">
    <property type="entry name" value="RIBOSOMAL-PROTEIN-ALANINE ACETYLTRANSFERASE"/>
    <property type="match status" value="1"/>
</dbReference>
<dbReference type="PANTHER" id="PTHR43792">
    <property type="entry name" value="GNAT FAMILY, PUTATIVE (AFU_ORTHOLOGUE AFUA_3G00765)-RELATED-RELATED"/>
    <property type="match status" value="1"/>
</dbReference>
<dbReference type="RefSeq" id="WP_099479043.1">
    <property type="nucleotide sequence ID" value="NZ_CP016809.1"/>
</dbReference>
<dbReference type="AlphaFoldDB" id="A0A1B2E5S9"/>
<dbReference type="KEGG" id="pib:BBD41_23715"/>
<dbReference type="Pfam" id="PF13302">
    <property type="entry name" value="Acetyltransf_3"/>
    <property type="match status" value="1"/>
</dbReference>
<dbReference type="SUPFAM" id="SSF55729">
    <property type="entry name" value="Acyl-CoA N-acyltransferases (Nat)"/>
    <property type="match status" value="1"/>
</dbReference>
<gene>
    <name evidence="2" type="ORF">BBD41_23715</name>
</gene>
<keyword evidence="2" id="KW-0808">Transferase</keyword>
<name>A0A1B2E5S9_9BACL</name>
<dbReference type="InterPro" id="IPR016181">
    <property type="entry name" value="Acyl_CoA_acyltransferase"/>
</dbReference>
<dbReference type="InterPro" id="IPR000182">
    <property type="entry name" value="GNAT_dom"/>
</dbReference>
<dbReference type="InterPro" id="IPR051531">
    <property type="entry name" value="N-acetyltransferase"/>
</dbReference>
<dbReference type="PROSITE" id="PS51186">
    <property type="entry name" value="GNAT"/>
    <property type="match status" value="1"/>
</dbReference>
<evidence type="ECO:0000313" key="2">
    <source>
        <dbReference type="EMBL" id="ANY75338.1"/>
    </source>
</evidence>
<sequence length="189" mass="22615">MNKIEDAFEPFPELETDRTRLRRIRWDDLEDMYNYCSVPEVSKYTVWNVHESREDTRRFIEFIMQRYDQQKIGPWGIEDKQSCALIGTCSFIQWDNRSQKAELGYVLSNRYWNRGYMTEAIGRVIEFGFNRLELVRIEAKCHPDNAGSFRVMEKTGMKQEGRLRSYLKVKDRFEDILVYSIINPSLVQN</sequence>
<accession>A0A1B2E5S9</accession>
<evidence type="ECO:0000259" key="1">
    <source>
        <dbReference type="PROSITE" id="PS51186"/>
    </source>
</evidence>